<keyword evidence="1" id="KW-0472">Membrane</keyword>
<dbReference type="PANTHER" id="PTHR28008:SF1">
    <property type="entry name" value="DOMAIN PROTEIN, PUTATIVE (AFU_ORTHOLOGUE AFUA_3G10980)-RELATED"/>
    <property type="match status" value="1"/>
</dbReference>
<evidence type="ECO:0000313" key="4">
    <source>
        <dbReference type="Proteomes" id="UP001319180"/>
    </source>
</evidence>
<dbReference type="RefSeq" id="WP_254091279.1">
    <property type="nucleotide sequence ID" value="NZ_JAHESC010000022.1"/>
</dbReference>
<keyword evidence="4" id="KW-1185">Reference proteome</keyword>
<evidence type="ECO:0000256" key="1">
    <source>
        <dbReference type="SAM" id="Phobius"/>
    </source>
</evidence>
<proteinExistence type="predicted"/>
<feature type="transmembrane region" description="Helical" evidence="1">
    <location>
        <begin position="96"/>
        <end position="115"/>
    </location>
</feature>
<feature type="transmembrane region" description="Helical" evidence="1">
    <location>
        <begin position="69"/>
        <end position="90"/>
    </location>
</feature>
<feature type="transmembrane region" description="Helical" evidence="1">
    <location>
        <begin position="38"/>
        <end position="57"/>
    </location>
</feature>
<dbReference type="Proteomes" id="UP001319180">
    <property type="component" value="Unassembled WGS sequence"/>
</dbReference>
<dbReference type="AlphaFoldDB" id="A0AAP2D9U7"/>
<dbReference type="NCBIfam" id="NF037970">
    <property type="entry name" value="vanZ_1"/>
    <property type="match status" value="1"/>
</dbReference>
<organism evidence="3 4">
    <name type="scientific">Dawidia soli</name>
    <dbReference type="NCBI Taxonomy" id="2782352"/>
    <lineage>
        <taxon>Bacteria</taxon>
        <taxon>Pseudomonadati</taxon>
        <taxon>Bacteroidota</taxon>
        <taxon>Cytophagia</taxon>
        <taxon>Cytophagales</taxon>
        <taxon>Chryseotaleaceae</taxon>
        <taxon>Dawidia</taxon>
    </lineage>
</organism>
<dbReference type="InterPro" id="IPR006976">
    <property type="entry name" value="VanZ-like"/>
</dbReference>
<dbReference type="EMBL" id="JAHESC010000022">
    <property type="protein sequence ID" value="MBT1688051.1"/>
    <property type="molecule type" value="Genomic_DNA"/>
</dbReference>
<dbReference type="Pfam" id="PF04892">
    <property type="entry name" value="VanZ"/>
    <property type="match status" value="1"/>
</dbReference>
<evidence type="ECO:0000313" key="3">
    <source>
        <dbReference type="EMBL" id="MBT1688051.1"/>
    </source>
</evidence>
<protein>
    <submittedName>
        <fullName evidence="3">VanZ family protein</fullName>
    </submittedName>
</protein>
<name>A0AAP2D9U7_9BACT</name>
<gene>
    <name evidence="3" type="ORF">KK078_15885</name>
</gene>
<comment type="caution">
    <text evidence="3">The sequence shown here is derived from an EMBL/GenBank/DDBJ whole genome shotgun (WGS) entry which is preliminary data.</text>
</comment>
<evidence type="ECO:0000259" key="2">
    <source>
        <dbReference type="Pfam" id="PF04892"/>
    </source>
</evidence>
<feature type="domain" description="VanZ-like" evidence="2">
    <location>
        <begin position="22"/>
        <end position="117"/>
    </location>
</feature>
<dbReference type="PANTHER" id="PTHR28008">
    <property type="entry name" value="DOMAIN PROTEIN, PUTATIVE (AFU_ORTHOLOGUE AFUA_3G10980)-RELATED"/>
    <property type="match status" value="1"/>
</dbReference>
<reference evidence="3 4" key="1">
    <citation type="submission" date="2021-05" db="EMBL/GenBank/DDBJ databases">
        <title>A Polyphasic approach of four new species of the genus Ohtaekwangia: Ohtaekwangia histidinii sp. nov., Ohtaekwangia cretensis sp. nov., Ohtaekwangia indiensis sp. nov., Ohtaekwangia reichenbachii sp. nov. from diverse environment.</title>
        <authorList>
            <person name="Octaviana S."/>
        </authorList>
    </citation>
    <scope>NUCLEOTIDE SEQUENCE [LARGE SCALE GENOMIC DNA]</scope>
    <source>
        <strain evidence="3 4">PWU37</strain>
    </source>
</reference>
<keyword evidence="1" id="KW-1133">Transmembrane helix</keyword>
<sequence length="124" mass="13884">MIMRYSWPALVWLLIVLVLTLIPGPAIPEVGFSFRIDKIVHFILFGIQMVLTAYALGKHTALRGAPARPVLISAIFSIVAGIGIEFLQRFVPGRSFSVFDMVANTIGVGIGYYVFRYLKKRNRL</sequence>
<accession>A0AAP2D9U7</accession>
<keyword evidence="1" id="KW-0812">Transmembrane</keyword>